<evidence type="ECO:0000256" key="1">
    <source>
        <dbReference type="SAM" id="SignalP"/>
    </source>
</evidence>
<evidence type="ECO:0000313" key="2">
    <source>
        <dbReference type="EMBL" id="GAA0639371.1"/>
    </source>
</evidence>
<accession>A0ABN1HDE6</accession>
<sequence>MRLLPSPRPRPSTCLFSVLALACSVVAVAAPTPVAAAPVTTITSTWTSDDGQDFTITNHLRNFPGVDRDAAASHEYLVVWAGDVNAADLESGAGGKLHNLPGAAGEAMDSLGRPHTPAVGPDFLAVIDVQKGAPTYGKVVNTVTVPLAENEPHHMQYEWHRGDTIYAGGLYSDVAFALDATNLPVMTLRGVNLPTDTPCGSVPDAFWTMSDGTAYGTWMGGPNLPGPCTYTNGEVRMGNGFGGAPGSVVLLDRNGRTISESPAATPGMEPVPRECAMTPPVEPRTCANPHGIQLREDLNRMITGDFAQPSVIIEDPLPALPPVDVNMVRRTVRIWDISDRKNPKVVSVSRLPDGPRQTKPSDAENMGFMEVTVTNRPGHKGAFASSMCAGAIYYTPDITVKDPQWREVYDQAAVYRAMNDRAKAGMAGSGAGHHGFADSGCEGSGWLQTSPDDRFLYTVTMGRRAHTAEASDPGTPGIVLSLDIRKLLAAGNDVECKIDTETEAFHGGAEKDCPTVHSVLPVDDPTSGGPHWGALDHFVQGPDGKFAETRDPRRLAYSNYFVARTGWDGDHKVCLVTIDDDHQLSLDRDFKDEYTGEPCVDFNRASWPHGPWGDAKPHSMIFVVPDAAFRD</sequence>
<keyword evidence="1" id="KW-0732">Signal</keyword>
<feature type="chain" id="PRO_5047004058" evidence="1">
    <location>
        <begin position="30"/>
        <end position="631"/>
    </location>
</feature>
<protein>
    <submittedName>
        <fullName evidence="2">Uncharacterized protein</fullName>
    </submittedName>
</protein>
<proteinExistence type="predicted"/>
<dbReference type="Proteomes" id="UP001500957">
    <property type="component" value="Unassembled WGS sequence"/>
</dbReference>
<gene>
    <name evidence="2" type="ORF">GCM10009547_49390</name>
</gene>
<dbReference type="PROSITE" id="PS51257">
    <property type="entry name" value="PROKAR_LIPOPROTEIN"/>
    <property type="match status" value="1"/>
</dbReference>
<comment type="caution">
    <text evidence="2">The sequence shown here is derived from an EMBL/GenBank/DDBJ whole genome shotgun (WGS) entry which is preliminary data.</text>
</comment>
<dbReference type="EMBL" id="BAAAHE010000068">
    <property type="protein sequence ID" value="GAA0639371.1"/>
    <property type="molecule type" value="Genomic_DNA"/>
</dbReference>
<keyword evidence="3" id="KW-1185">Reference proteome</keyword>
<dbReference type="RefSeq" id="WP_344609910.1">
    <property type="nucleotide sequence ID" value="NZ_BAAAHE010000068.1"/>
</dbReference>
<organism evidence="2 3">
    <name type="scientific">Sporichthya brevicatena</name>
    <dbReference type="NCBI Taxonomy" id="171442"/>
    <lineage>
        <taxon>Bacteria</taxon>
        <taxon>Bacillati</taxon>
        <taxon>Actinomycetota</taxon>
        <taxon>Actinomycetes</taxon>
        <taxon>Sporichthyales</taxon>
        <taxon>Sporichthyaceae</taxon>
        <taxon>Sporichthya</taxon>
    </lineage>
</organism>
<name>A0ABN1HDE6_9ACTN</name>
<evidence type="ECO:0000313" key="3">
    <source>
        <dbReference type="Proteomes" id="UP001500957"/>
    </source>
</evidence>
<reference evidence="2 3" key="1">
    <citation type="journal article" date="2019" name="Int. J. Syst. Evol. Microbiol.">
        <title>The Global Catalogue of Microorganisms (GCM) 10K type strain sequencing project: providing services to taxonomists for standard genome sequencing and annotation.</title>
        <authorList>
            <consortium name="The Broad Institute Genomics Platform"/>
            <consortium name="The Broad Institute Genome Sequencing Center for Infectious Disease"/>
            <person name="Wu L."/>
            <person name="Ma J."/>
        </authorList>
    </citation>
    <scope>NUCLEOTIDE SEQUENCE [LARGE SCALE GENOMIC DNA]</scope>
    <source>
        <strain evidence="2 3">JCM 10671</strain>
    </source>
</reference>
<feature type="signal peptide" evidence="1">
    <location>
        <begin position="1"/>
        <end position="29"/>
    </location>
</feature>